<dbReference type="InterPro" id="IPR003417">
    <property type="entry name" value="CBF_beta"/>
</dbReference>
<comment type="subcellular location">
    <subcellularLocation>
        <location evidence="1">Nucleus</location>
    </subcellularLocation>
</comment>
<organism evidence="6 7">
    <name type="scientific">Strigamia maritima</name>
    <name type="common">European centipede</name>
    <name type="synonym">Geophilus maritimus</name>
    <dbReference type="NCBI Taxonomy" id="126957"/>
    <lineage>
        <taxon>Eukaryota</taxon>
        <taxon>Metazoa</taxon>
        <taxon>Ecdysozoa</taxon>
        <taxon>Arthropoda</taxon>
        <taxon>Myriapoda</taxon>
        <taxon>Chilopoda</taxon>
        <taxon>Pleurostigmophora</taxon>
        <taxon>Geophilomorpha</taxon>
        <taxon>Linotaeniidae</taxon>
        <taxon>Strigamia</taxon>
    </lineage>
</organism>
<dbReference type="SUPFAM" id="SSF50723">
    <property type="entry name" value="Core binding factor beta, CBF"/>
    <property type="match status" value="1"/>
</dbReference>
<dbReference type="GO" id="GO:0006357">
    <property type="term" value="P:regulation of transcription by RNA polymerase II"/>
    <property type="evidence" value="ECO:0007669"/>
    <property type="project" value="TreeGrafter"/>
</dbReference>
<dbReference type="GO" id="GO:0035206">
    <property type="term" value="P:regulation of hemocyte proliferation"/>
    <property type="evidence" value="ECO:0007669"/>
    <property type="project" value="UniProtKB-ARBA"/>
</dbReference>
<evidence type="ECO:0000256" key="3">
    <source>
        <dbReference type="ARBA" id="ARBA00025734"/>
    </source>
</evidence>
<reference evidence="6" key="2">
    <citation type="submission" date="2015-02" db="UniProtKB">
        <authorList>
            <consortium name="EnsemblMetazoa"/>
        </authorList>
    </citation>
    <scope>IDENTIFICATION</scope>
</reference>
<dbReference type="FunFam" id="2.40.250.10:FF:000001">
    <property type="entry name" value="Core-binding factor subunit beta"/>
    <property type="match status" value="1"/>
</dbReference>
<name>T1IRZ8_STRMM</name>
<keyword evidence="2" id="KW-0539">Nucleus</keyword>
<keyword evidence="5" id="KW-0175">Coiled coil</keyword>
<keyword evidence="7" id="KW-1185">Reference proteome</keyword>
<evidence type="ECO:0000313" key="6">
    <source>
        <dbReference type="EnsemblMetazoa" id="SMAR003851-PA"/>
    </source>
</evidence>
<evidence type="ECO:0000256" key="1">
    <source>
        <dbReference type="ARBA" id="ARBA00004123"/>
    </source>
</evidence>
<dbReference type="Proteomes" id="UP000014500">
    <property type="component" value="Unassembled WGS sequence"/>
</dbReference>
<evidence type="ECO:0000256" key="5">
    <source>
        <dbReference type="SAM" id="Coils"/>
    </source>
</evidence>
<comment type="function">
    <text evidence="4">Regulates the DNA-binding properties of Runt.</text>
</comment>
<dbReference type="HOGENOM" id="CLU_074992_0_1_1"/>
<dbReference type="GO" id="GO:0043565">
    <property type="term" value="F:sequence-specific DNA binding"/>
    <property type="evidence" value="ECO:0007669"/>
    <property type="project" value="TreeGrafter"/>
</dbReference>
<sequence>MLPLDALALYGQEKKFLFNMPRVVADQKTKFDTDELFRRLSREGEVRYTGYRDRPLEERQMRFQNGCREGHTELVFLSTGINIQLIFRPCANGYNTLDPESKEVDFDKEQGKVQIKSGTLILNGVCVRWRGWFDLERLDGVGCLEYDEERAQAEDSILREQIERYNLRLRDFEKKQRAYRERQAEAEVEVNT</sequence>
<dbReference type="GO" id="GO:0016513">
    <property type="term" value="C:core-binding factor complex"/>
    <property type="evidence" value="ECO:0007669"/>
    <property type="project" value="TreeGrafter"/>
</dbReference>
<dbReference type="EMBL" id="JH431407">
    <property type="status" value="NOT_ANNOTATED_CDS"/>
    <property type="molecule type" value="Genomic_DNA"/>
</dbReference>
<feature type="coiled-coil region" evidence="5">
    <location>
        <begin position="162"/>
        <end position="189"/>
    </location>
</feature>
<evidence type="ECO:0000256" key="2">
    <source>
        <dbReference type="ARBA" id="ARBA00023242"/>
    </source>
</evidence>
<evidence type="ECO:0000313" key="7">
    <source>
        <dbReference type="Proteomes" id="UP000014500"/>
    </source>
</evidence>
<protein>
    <recommendedName>
        <fullName evidence="8">Protein big brother</fullName>
    </recommendedName>
</protein>
<dbReference type="eggNOG" id="KOG4785">
    <property type="taxonomic scope" value="Eukaryota"/>
</dbReference>
<comment type="similarity">
    <text evidence="3">Belongs to the CBF-beta family.</text>
</comment>
<proteinExistence type="inferred from homology"/>
<evidence type="ECO:0008006" key="8">
    <source>
        <dbReference type="Google" id="ProtNLM"/>
    </source>
</evidence>
<dbReference type="STRING" id="126957.T1IRZ8"/>
<evidence type="ECO:0000256" key="4">
    <source>
        <dbReference type="ARBA" id="ARBA00057581"/>
    </source>
</evidence>
<dbReference type="PhylomeDB" id="T1IRZ8"/>
<dbReference type="EnsemblMetazoa" id="SMAR003851-RA">
    <property type="protein sequence ID" value="SMAR003851-PA"/>
    <property type="gene ID" value="SMAR003851"/>
</dbReference>
<dbReference type="InterPro" id="IPR036552">
    <property type="entry name" value="CBF_bsu_sf"/>
</dbReference>
<dbReference type="Gene3D" id="2.40.250.10">
    <property type="entry name" value="Core binding factor, beta subunit"/>
    <property type="match status" value="1"/>
</dbReference>
<dbReference type="PANTHER" id="PTHR10276:SF3">
    <property type="entry name" value="CORE-BINDING FACTOR SUBUNIT BETA"/>
    <property type="match status" value="1"/>
</dbReference>
<reference evidence="7" key="1">
    <citation type="submission" date="2011-05" db="EMBL/GenBank/DDBJ databases">
        <authorList>
            <person name="Richards S.R."/>
            <person name="Qu J."/>
            <person name="Jiang H."/>
            <person name="Jhangiani S.N."/>
            <person name="Agravi P."/>
            <person name="Goodspeed R."/>
            <person name="Gross S."/>
            <person name="Mandapat C."/>
            <person name="Jackson L."/>
            <person name="Mathew T."/>
            <person name="Pu L."/>
            <person name="Thornton R."/>
            <person name="Saada N."/>
            <person name="Wilczek-Boney K.B."/>
            <person name="Lee S."/>
            <person name="Kovar C."/>
            <person name="Wu Y."/>
            <person name="Scherer S.E."/>
            <person name="Worley K.C."/>
            <person name="Muzny D.M."/>
            <person name="Gibbs R."/>
        </authorList>
    </citation>
    <scope>NUCLEOTIDE SEQUENCE</scope>
    <source>
        <strain evidence="7">Brora</strain>
    </source>
</reference>
<dbReference type="PANTHER" id="PTHR10276">
    <property type="entry name" value="CORE-BINDING FACTOR, BETA SUBUNIT"/>
    <property type="match status" value="1"/>
</dbReference>
<dbReference type="GO" id="GO:0003713">
    <property type="term" value="F:transcription coactivator activity"/>
    <property type="evidence" value="ECO:0007669"/>
    <property type="project" value="InterPro"/>
</dbReference>
<accession>T1IRZ8</accession>
<dbReference type="OMA" id="NMLPFET"/>
<dbReference type="Pfam" id="PF02312">
    <property type="entry name" value="CBF_beta"/>
    <property type="match status" value="1"/>
</dbReference>
<dbReference type="AlphaFoldDB" id="T1IRZ8"/>